<sequence>MTQTLFLGLALFAVLLWIFTQHCNTAIGLLLGVQVWAIAVGGETPLLDVGFSVLPSDLLAACAVLVAGARLLRRGAPPRAELLLVLAVMCLVGWSLQRGVGTFGLASAANDARVYFWQFFASALYVATAPLHPGRARAVVRLWLVSAAAYAALSLAGWLNTGLHSVVDVGTLGGEVYDPRPVPARSALVLAQSAVLLLCPWGGSSSASARTAEYRPGGDRRGRQGRPAGSRWKILPALLCLVFVVLLQHRTVWATTLVMAVVWWALVPARAGQRLVSAAAALLSLCVVTLTFATGMFGGVGSVLADSFAETQDENSTFAWRMHGWQELMDGPKTLAEWLLGSPFGSGYDRWVEGVVISVSPHDYYLHVALRLGVVGLFTLLAAYLLVWRRLGSDGNGTPALRLMVVSHLVLFVSYSPFPEQGVLLGLCLWQLRADAADRSEAGPRKPLVARQQDDTARRETDPAHDEYLERAGGTSRMGP</sequence>
<name>A0AA89THC2_STRCU</name>
<feature type="region of interest" description="Disordered" evidence="5">
    <location>
        <begin position="205"/>
        <end position="227"/>
    </location>
</feature>
<dbReference type="GO" id="GO:0016020">
    <property type="term" value="C:membrane"/>
    <property type="evidence" value="ECO:0007669"/>
    <property type="project" value="UniProtKB-SubCell"/>
</dbReference>
<organism evidence="8 9">
    <name type="scientific">Streptomyces collinus</name>
    <dbReference type="NCBI Taxonomy" id="42684"/>
    <lineage>
        <taxon>Bacteria</taxon>
        <taxon>Bacillati</taxon>
        <taxon>Actinomycetota</taxon>
        <taxon>Actinomycetes</taxon>
        <taxon>Kitasatosporales</taxon>
        <taxon>Streptomycetaceae</taxon>
        <taxon>Streptomyces</taxon>
    </lineage>
</organism>
<feature type="transmembrane region" description="Helical" evidence="6">
    <location>
        <begin position="281"/>
        <end position="305"/>
    </location>
</feature>
<dbReference type="GeneID" id="93839332"/>
<feature type="transmembrane region" description="Helical" evidence="6">
    <location>
        <begin position="230"/>
        <end position="246"/>
    </location>
</feature>
<accession>A0AA89THC2</accession>
<evidence type="ECO:0000256" key="1">
    <source>
        <dbReference type="ARBA" id="ARBA00004141"/>
    </source>
</evidence>
<evidence type="ECO:0000256" key="2">
    <source>
        <dbReference type="ARBA" id="ARBA00022692"/>
    </source>
</evidence>
<keyword evidence="2 6" id="KW-0812">Transmembrane</keyword>
<feature type="compositionally biased region" description="Basic and acidic residues" evidence="5">
    <location>
        <begin position="452"/>
        <end position="470"/>
    </location>
</feature>
<dbReference type="Pfam" id="PF04932">
    <property type="entry name" value="Wzy_C"/>
    <property type="match status" value="1"/>
</dbReference>
<evidence type="ECO:0000256" key="3">
    <source>
        <dbReference type="ARBA" id="ARBA00022989"/>
    </source>
</evidence>
<feature type="transmembrane region" description="Helical" evidence="6">
    <location>
        <begin position="84"/>
        <end position="108"/>
    </location>
</feature>
<reference evidence="8 9" key="1">
    <citation type="submission" date="2020-08" db="EMBL/GenBank/DDBJ databases">
        <title>Sequencing the genomes of 1000 actinobacteria strains.</title>
        <authorList>
            <person name="Klenk H.-P."/>
        </authorList>
    </citation>
    <scope>NUCLEOTIDE SEQUENCE [LARGE SCALE GENOMIC DNA]</scope>
    <source>
        <strain evidence="8 9">DSM 40129</strain>
    </source>
</reference>
<feature type="transmembrane region" description="Helical" evidence="6">
    <location>
        <begin position="364"/>
        <end position="388"/>
    </location>
</feature>
<keyword evidence="4 6" id="KW-0472">Membrane</keyword>
<dbReference type="Proteomes" id="UP000579531">
    <property type="component" value="Unassembled WGS sequence"/>
</dbReference>
<evidence type="ECO:0000256" key="5">
    <source>
        <dbReference type="SAM" id="MobiDB-lite"/>
    </source>
</evidence>
<feature type="transmembrane region" description="Helical" evidence="6">
    <location>
        <begin position="114"/>
        <end position="131"/>
    </location>
</feature>
<dbReference type="AlphaFoldDB" id="A0AA89THC2"/>
<evidence type="ECO:0000256" key="6">
    <source>
        <dbReference type="SAM" id="Phobius"/>
    </source>
</evidence>
<feature type="transmembrane region" description="Helical" evidence="6">
    <location>
        <begin position="187"/>
        <end position="209"/>
    </location>
</feature>
<dbReference type="InterPro" id="IPR007016">
    <property type="entry name" value="O-antigen_ligase-rel_domated"/>
</dbReference>
<evidence type="ECO:0000256" key="4">
    <source>
        <dbReference type="ARBA" id="ARBA00023136"/>
    </source>
</evidence>
<proteinExistence type="predicted"/>
<evidence type="ECO:0000313" key="8">
    <source>
        <dbReference type="EMBL" id="MBB5811902.1"/>
    </source>
</evidence>
<gene>
    <name evidence="8" type="ORF">HNR72_002930</name>
</gene>
<protein>
    <recommendedName>
        <fullName evidence="7">O-antigen ligase-related domain-containing protein</fullName>
    </recommendedName>
</protein>
<evidence type="ECO:0000313" key="9">
    <source>
        <dbReference type="Proteomes" id="UP000579531"/>
    </source>
</evidence>
<keyword evidence="9" id="KW-1185">Reference proteome</keyword>
<keyword evidence="3 6" id="KW-1133">Transmembrane helix</keyword>
<evidence type="ECO:0000259" key="7">
    <source>
        <dbReference type="Pfam" id="PF04932"/>
    </source>
</evidence>
<feature type="transmembrane region" description="Helical" evidence="6">
    <location>
        <begin position="53"/>
        <end position="72"/>
    </location>
</feature>
<feature type="domain" description="O-antigen ligase-related" evidence="7">
    <location>
        <begin position="237"/>
        <end position="380"/>
    </location>
</feature>
<dbReference type="RefSeq" id="WP_184847607.1">
    <property type="nucleotide sequence ID" value="NZ_BAABFE010000011.1"/>
</dbReference>
<comment type="subcellular location">
    <subcellularLocation>
        <location evidence="1">Membrane</location>
        <topology evidence="1">Multi-pass membrane protein</topology>
    </subcellularLocation>
</comment>
<feature type="compositionally biased region" description="Basic and acidic residues" evidence="5">
    <location>
        <begin position="212"/>
        <end position="222"/>
    </location>
</feature>
<feature type="transmembrane region" description="Helical" evidence="6">
    <location>
        <begin position="252"/>
        <end position="269"/>
    </location>
</feature>
<feature type="region of interest" description="Disordered" evidence="5">
    <location>
        <begin position="441"/>
        <end position="480"/>
    </location>
</feature>
<feature type="transmembrane region" description="Helical" evidence="6">
    <location>
        <begin position="138"/>
        <end position="159"/>
    </location>
</feature>
<dbReference type="EMBL" id="JACHLX010000001">
    <property type="protein sequence ID" value="MBB5811902.1"/>
    <property type="molecule type" value="Genomic_DNA"/>
</dbReference>
<comment type="caution">
    <text evidence="8">The sequence shown here is derived from an EMBL/GenBank/DDBJ whole genome shotgun (WGS) entry which is preliminary data.</text>
</comment>